<organism evidence="1 2">
    <name type="scientific">Pusillimonas noertemannii</name>
    <dbReference type="NCBI Taxonomy" id="305977"/>
    <lineage>
        <taxon>Bacteria</taxon>
        <taxon>Pseudomonadati</taxon>
        <taxon>Pseudomonadota</taxon>
        <taxon>Betaproteobacteria</taxon>
        <taxon>Burkholderiales</taxon>
        <taxon>Alcaligenaceae</taxon>
        <taxon>Pusillimonas</taxon>
    </lineage>
</organism>
<accession>A0A2U1CMK8</accession>
<keyword evidence="2" id="KW-1185">Reference proteome</keyword>
<comment type="caution">
    <text evidence="1">The sequence shown here is derived from an EMBL/GenBank/DDBJ whole genome shotgun (WGS) entry which is preliminary data.</text>
</comment>
<evidence type="ECO:0000313" key="1">
    <source>
        <dbReference type="EMBL" id="PVY62222.1"/>
    </source>
</evidence>
<gene>
    <name evidence="1" type="ORF">C7440_1715</name>
</gene>
<name>A0A2U1CMK8_9BURK</name>
<reference evidence="1 2" key="1">
    <citation type="submission" date="2018-04" db="EMBL/GenBank/DDBJ databases">
        <title>Genomic Encyclopedia of Type Strains, Phase IV (KMG-IV): sequencing the most valuable type-strain genomes for metagenomic binning, comparative biology and taxonomic classification.</title>
        <authorList>
            <person name="Goeker M."/>
        </authorList>
    </citation>
    <scope>NUCLEOTIDE SEQUENCE [LARGE SCALE GENOMIC DNA]</scope>
    <source>
        <strain evidence="1 2">DSM 10065</strain>
    </source>
</reference>
<dbReference type="EMBL" id="QEKO01000002">
    <property type="protein sequence ID" value="PVY62222.1"/>
    <property type="molecule type" value="Genomic_DNA"/>
</dbReference>
<sequence length="148" mass="16081">MKKKRRDKKYTPRIARIPITKLRDDIALIIHTSIVRLAAGPDLDAYDNLAENINLVGIALEGKPAFSREFALIAGGARAMNQIGELVTAGHTPKPHHIAPIRVAVNTIDAVLGRLDVETLYVAELAAHAAMRQGYEDAKKAIPATNSQ</sequence>
<protein>
    <submittedName>
        <fullName evidence="1">Uncharacterized protein</fullName>
    </submittedName>
</protein>
<evidence type="ECO:0000313" key="2">
    <source>
        <dbReference type="Proteomes" id="UP000246145"/>
    </source>
</evidence>
<dbReference type="AlphaFoldDB" id="A0A2U1CMK8"/>
<dbReference type="Proteomes" id="UP000246145">
    <property type="component" value="Unassembled WGS sequence"/>
</dbReference>
<proteinExistence type="predicted"/>
<dbReference type="RefSeq" id="WP_133244278.1">
    <property type="nucleotide sequence ID" value="NZ_JACCEX010000002.1"/>
</dbReference>